<sequence>MPHFLEEISREQAFQVDYDPKFSKQSVFNNLGNEVRFFYVTLNESDFENNLHIYYNDKIGPYGKRYGWSLFDSDITQLSHYAKLLHSADFVWLPNSEQQNWNSEYDKNHFSNFSKGMDWMKSTLQEYDPEIARRYSWMIGGTSPEGPFMLMDGVHRALLTYMYYFIEKKKEFTPIEKAVCCLSKDTSKYYFRSIPKLR</sequence>
<accession>K0B3K5</accession>
<proteinExistence type="predicted"/>
<dbReference type="RefSeq" id="WP_014962440.1">
    <property type="nucleotide sequence ID" value="NC_018655.1"/>
</dbReference>
<dbReference type="AlphaFoldDB" id="K0B3K5"/>
<dbReference type="STRING" id="1229908.NKOR_00655"/>
<evidence type="ECO:0000313" key="2">
    <source>
        <dbReference type="Proteomes" id="UP000006101"/>
    </source>
</evidence>
<reference evidence="1 2" key="1">
    <citation type="journal article" date="2012" name="J. Bacteriol.">
        <title>Draft Genome Sequence of an Ammonia-Oxidizing Archaeon, "Candidatus Nitrosopumilus koreensis" AR1, from Marine Sediment.</title>
        <authorList>
            <person name="Park S.J."/>
            <person name="Kim J.G."/>
            <person name="Jung M.Y."/>
            <person name="Kim S.J."/>
            <person name="Cha I.T."/>
            <person name="Kwon K."/>
            <person name="Lee J.H."/>
            <person name="Rhee S.K."/>
        </authorList>
    </citation>
    <scope>NUCLEOTIDE SEQUENCE [LARGE SCALE GENOMIC DNA]</scope>
    <source>
        <strain evidence="1 2">AR1</strain>
    </source>
</reference>
<dbReference type="KEGG" id="nkr:NKOR_00655"/>
<dbReference type="GeneID" id="13725580"/>
<evidence type="ECO:0000313" key="1">
    <source>
        <dbReference type="EMBL" id="AFS80049.1"/>
    </source>
</evidence>
<dbReference type="EMBL" id="CP003842">
    <property type="protein sequence ID" value="AFS80049.1"/>
    <property type="molecule type" value="Genomic_DNA"/>
</dbReference>
<gene>
    <name evidence="1" type="ORF">NKOR_00655</name>
</gene>
<keyword evidence="2" id="KW-1185">Reference proteome</keyword>
<dbReference type="HOGENOM" id="CLU_1375463_0_0_2"/>
<protein>
    <submittedName>
        <fullName evidence="1">Uncharacterized protein</fullName>
    </submittedName>
</protein>
<dbReference type="Proteomes" id="UP000006101">
    <property type="component" value="Chromosome"/>
</dbReference>
<dbReference type="PATRIC" id="fig|1229908.8.peg.138"/>
<name>K0B3K5_9ARCH</name>
<organism evidence="1 2">
    <name type="scientific">Candidatus Nitrosopumilus koreensis AR1</name>
    <dbReference type="NCBI Taxonomy" id="1229908"/>
    <lineage>
        <taxon>Archaea</taxon>
        <taxon>Nitrososphaerota</taxon>
        <taxon>Nitrososphaeria</taxon>
        <taxon>Nitrosopumilales</taxon>
        <taxon>Nitrosopumilaceae</taxon>
        <taxon>Nitrosopumilus</taxon>
    </lineage>
</organism>